<comment type="caution">
    <text evidence="4">The sequence shown here is derived from an EMBL/GenBank/DDBJ whole genome shotgun (WGS) entry which is preliminary data.</text>
</comment>
<dbReference type="AlphaFoldDB" id="A0A2M7H5D0"/>
<dbReference type="InterPro" id="IPR004948">
    <property type="entry name" value="Nuc-triphosphatase_THEP1"/>
</dbReference>
<dbReference type="PANTHER" id="PTHR43146:SF1">
    <property type="entry name" value="CANCER-RELATED NUCLEOSIDE-TRIPHOSPHATASE"/>
    <property type="match status" value="1"/>
</dbReference>
<dbReference type="EMBL" id="PFGC01000005">
    <property type="protein sequence ID" value="PIW37430.1"/>
    <property type="molecule type" value="Genomic_DNA"/>
</dbReference>
<name>A0A2M7H5D0_9BACT</name>
<keyword evidence="2" id="KW-0378">Hydrolase</keyword>
<keyword evidence="1" id="KW-0547">Nucleotide-binding</keyword>
<organism evidence="4 5">
    <name type="scientific">Candidatus Kerfeldbacteria bacterium CG15_BIG_FIL_POST_REV_8_21_14_020_45_12</name>
    <dbReference type="NCBI Taxonomy" id="2014247"/>
    <lineage>
        <taxon>Bacteria</taxon>
        <taxon>Candidatus Kerfeldiibacteriota</taxon>
    </lineage>
</organism>
<sequence length="278" mass="30832">MNILLTGEPGVGKSTLIQYLVDNYNGALAGVVSRELLESGERVGFEAVTIDGRRRVFAHRNMFTDSTYRVGEFFVDVNCFDEFVVPELKRGLNELGVIVLLDEIGRMQAFSKSFLETVNDLLSSPAHIIGTIVYDDEAFARPIKAHESTMVLTVTSENRDLLPRCILAAAQQAENYELFSTEQKQLVRQWAAAWVADGQLEYVFKLFNNAIAYVAGSKVIFSDNEWRVAGDTSAHVLTVDKKGSLLCDCDLFNGRAEFSGLVGQCSHVMSVKLTQLES</sequence>
<dbReference type="Gene3D" id="3.40.50.300">
    <property type="entry name" value="P-loop containing nucleotide triphosphate hydrolases"/>
    <property type="match status" value="1"/>
</dbReference>
<evidence type="ECO:0000256" key="2">
    <source>
        <dbReference type="ARBA" id="ARBA00022801"/>
    </source>
</evidence>
<accession>A0A2M7H5D0</accession>
<evidence type="ECO:0000256" key="1">
    <source>
        <dbReference type="ARBA" id="ARBA00022741"/>
    </source>
</evidence>
<dbReference type="GO" id="GO:0017111">
    <property type="term" value="F:ribonucleoside triphosphate phosphatase activity"/>
    <property type="evidence" value="ECO:0007669"/>
    <property type="project" value="InterPro"/>
</dbReference>
<reference evidence="4 5" key="1">
    <citation type="submission" date="2017-09" db="EMBL/GenBank/DDBJ databases">
        <title>Depth-based differentiation of microbial function through sediment-hosted aquifers and enrichment of novel symbionts in the deep terrestrial subsurface.</title>
        <authorList>
            <person name="Probst A.J."/>
            <person name="Ladd B."/>
            <person name="Jarett J.K."/>
            <person name="Geller-Mcgrath D.E."/>
            <person name="Sieber C.M."/>
            <person name="Emerson J.B."/>
            <person name="Anantharaman K."/>
            <person name="Thomas B.C."/>
            <person name="Malmstrom R."/>
            <person name="Stieglmeier M."/>
            <person name="Klingl A."/>
            <person name="Woyke T."/>
            <person name="Ryan C.M."/>
            <person name="Banfield J.F."/>
        </authorList>
    </citation>
    <scope>NUCLEOTIDE SEQUENCE [LARGE SCALE GENOMIC DNA]</scope>
    <source>
        <strain evidence="4">CG15_BIG_FIL_POST_REV_8_21_14_020_45_12</strain>
    </source>
</reference>
<proteinExistence type="predicted"/>
<dbReference type="SUPFAM" id="SSF52540">
    <property type="entry name" value="P-loop containing nucleoside triphosphate hydrolases"/>
    <property type="match status" value="1"/>
</dbReference>
<dbReference type="Proteomes" id="UP000230292">
    <property type="component" value="Unassembled WGS sequence"/>
</dbReference>
<evidence type="ECO:0008006" key="6">
    <source>
        <dbReference type="Google" id="ProtNLM"/>
    </source>
</evidence>
<dbReference type="InterPro" id="IPR027417">
    <property type="entry name" value="P-loop_NTPase"/>
</dbReference>
<protein>
    <recommendedName>
        <fullName evidence="6">AAA+ ATPase domain-containing protein</fullName>
    </recommendedName>
</protein>
<dbReference type="PANTHER" id="PTHR43146">
    <property type="entry name" value="CANCER-RELATED NUCLEOSIDE-TRIPHOSPHATASE"/>
    <property type="match status" value="1"/>
</dbReference>
<gene>
    <name evidence="4" type="ORF">COW24_00210</name>
</gene>
<evidence type="ECO:0000256" key="3">
    <source>
        <dbReference type="ARBA" id="ARBA00022840"/>
    </source>
</evidence>
<evidence type="ECO:0000313" key="4">
    <source>
        <dbReference type="EMBL" id="PIW37430.1"/>
    </source>
</evidence>
<evidence type="ECO:0000313" key="5">
    <source>
        <dbReference type="Proteomes" id="UP000230292"/>
    </source>
</evidence>
<dbReference type="GO" id="GO:0005524">
    <property type="term" value="F:ATP binding"/>
    <property type="evidence" value="ECO:0007669"/>
    <property type="project" value="UniProtKB-KW"/>
</dbReference>
<keyword evidence="3" id="KW-0067">ATP-binding</keyword>
<dbReference type="Pfam" id="PF03266">
    <property type="entry name" value="NTPase_1"/>
    <property type="match status" value="1"/>
</dbReference>